<dbReference type="RefSeq" id="WP_264556761.1">
    <property type="nucleotide sequence ID" value="NZ_CP109982.1"/>
</dbReference>
<reference evidence="1 2" key="1">
    <citation type="journal article" date="2019" name="Int. J. Syst. Evol. Microbiol.">
        <title>The Global Catalogue of Microorganisms (GCM) 10K type strain sequencing project: providing services to taxonomists for standard genome sequencing and annotation.</title>
        <authorList>
            <consortium name="The Broad Institute Genomics Platform"/>
            <consortium name="The Broad Institute Genome Sequencing Center for Infectious Disease"/>
            <person name="Wu L."/>
            <person name="Ma J."/>
        </authorList>
    </citation>
    <scope>NUCLEOTIDE SEQUENCE [LARGE SCALE GENOMIC DNA]</scope>
    <source>
        <strain evidence="1 2">RDMS1</strain>
    </source>
</reference>
<comment type="caution">
    <text evidence="1">The sequence shown here is derived from an EMBL/GenBank/DDBJ whole genome shotgun (WGS) entry which is preliminary data.</text>
</comment>
<dbReference type="AlphaFoldDB" id="A0ABD5YYH1"/>
<dbReference type="Proteomes" id="UP001596417">
    <property type="component" value="Unassembled WGS sequence"/>
</dbReference>
<gene>
    <name evidence="1" type="ORF">ACFQL7_26900</name>
</gene>
<organism evidence="1 2">
    <name type="scientific">Halocatena marina</name>
    <dbReference type="NCBI Taxonomy" id="2934937"/>
    <lineage>
        <taxon>Archaea</taxon>
        <taxon>Methanobacteriati</taxon>
        <taxon>Methanobacteriota</taxon>
        <taxon>Stenosarchaea group</taxon>
        <taxon>Halobacteria</taxon>
        <taxon>Halobacteriales</taxon>
        <taxon>Natronomonadaceae</taxon>
        <taxon>Halocatena</taxon>
    </lineage>
</organism>
<evidence type="ECO:0000313" key="1">
    <source>
        <dbReference type="EMBL" id="MFC7193043.1"/>
    </source>
</evidence>
<dbReference type="EMBL" id="JBHTAX010000006">
    <property type="protein sequence ID" value="MFC7193043.1"/>
    <property type="molecule type" value="Genomic_DNA"/>
</dbReference>
<evidence type="ECO:0000313" key="2">
    <source>
        <dbReference type="Proteomes" id="UP001596417"/>
    </source>
</evidence>
<keyword evidence="2" id="KW-1185">Reference proteome</keyword>
<dbReference type="GeneID" id="76202710"/>
<protein>
    <submittedName>
        <fullName evidence="1">Uncharacterized protein</fullName>
    </submittedName>
</protein>
<sequence length="46" mass="4646">MIVAGNASGYGACTRGLTPEAVAEVRSQLPTTSVDIEGIIAHSQSS</sequence>
<proteinExistence type="predicted"/>
<accession>A0ABD5YYH1</accession>
<name>A0ABD5YYH1_9EURY</name>